<proteinExistence type="predicted"/>
<feature type="region of interest" description="Disordered" evidence="1">
    <location>
        <begin position="25"/>
        <end position="46"/>
    </location>
</feature>
<organism evidence="2 3">
    <name type="scientific">Penicillium frequentans</name>
    <dbReference type="NCBI Taxonomy" id="3151616"/>
    <lineage>
        <taxon>Eukaryota</taxon>
        <taxon>Fungi</taxon>
        <taxon>Dikarya</taxon>
        <taxon>Ascomycota</taxon>
        <taxon>Pezizomycotina</taxon>
        <taxon>Eurotiomycetes</taxon>
        <taxon>Eurotiomycetidae</taxon>
        <taxon>Eurotiales</taxon>
        <taxon>Aspergillaceae</taxon>
        <taxon>Penicillium</taxon>
    </lineage>
</organism>
<dbReference type="EMBL" id="JAQIZZ010000002">
    <property type="protein sequence ID" value="KAJ5553711.1"/>
    <property type="molecule type" value="Genomic_DNA"/>
</dbReference>
<accession>A0AAD6D4V6</accession>
<comment type="caution">
    <text evidence="2">The sequence shown here is derived from an EMBL/GenBank/DDBJ whole genome shotgun (WGS) entry which is preliminary data.</text>
</comment>
<sequence>MCGNSSRPTFGGTIAVLFPRENKFSSNNSETSLSSSPDSVTSSASTSSMSSYSLFFRDPEVESRKTKAILQIDDAQTYHALRECRQVNMRIEKYGDLSSNGASSAPLHQFQLDFTKNARSFQKNVEFELPERLDLGVSEKGVVGRQLTMSETDGTILGIGIVGYN</sequence>
<dbReference type="AlphaFoldDB" id="A0AAD6D4V6"/>
<dbReference type="Proteomes" id="UP001220324">
    <property type="component" value="Unassembled WGS sequence"/>
</dbReference>
<protein>
    <submittedName>
        <fullName evidence="2">Uncharacterized protein</fullName>
    </submittedName>
</protein>
<evidence type="ECO:0000313" key="3">
    <source>
        <dbReference type="Proteomes" id="UP001220324"/>
    </source>
</evidence>
<keyword evidence="3" id="KW-1185">Reference proteome</keyword>
<evidence type="ECO:0000256" key="1">
    <source>
        <dbReference type="SAM" id="MobiDB-lite"/>
    </source>
</evidence>
<evidence type="ECO:0000313" key="2">
    <source>
        <dbReference type="EMBL" id="KAJ5553711.1"/>
    </source>
</evidence>
<gene>
    <name evidence="2" type="ORF">N7494_003089</name>
</gene>
<reference evidence="2 3" key="1">
    <citation type="journal article" date="2023" name="IMA Fungus">
        <title>Comparative genomic study of the Penicillium genus elucidates a diverse pangenome and 15 lateral gene transfer events.</title>
        <authorList>
            <person name="Petersen C."/>
            <person name="Sorensen T."/>
            <person name="Nielsen M.R."/>
            <person name="Sondergaard T.E."/>
            <person name="Sorensen J.L."/>
            <person name="Fitzpatrick D.A."/>
            <person name="Frisvad J.C."/>
            <person name="Nielsen K.L."/>
        </authorList>
    </citation>
    <scope>NUCLEOTIDE SEQUENCE [LARGE SCALE GENOMIC DNA]</scope>
    <source>
        <strain evidence="2 3">IBT 35679</strain>
    </source>
</reference>
<name>A0AAD6D4V6_9EURO</name>